<evidence type="ECO:0000256" key="3">
    <source>
        <dbReference type="ARBA" id="ARBA00022723"/>
    </source>
</evidence>
<dbReference type="InterPro" id="IPR044085">
    <property type="entry name" value="MglB-like_PBP1"/>
</dbReference>
<comment type="subunit">
    <text evidence="5">The ABC transporter complex is composed of one ATP-binding protein (MglA), two transmembrane proteins (MglC) and a solute-binding protein (MglB).</text>
</comment>
<evidence type="ECO:0000313" key="8">
    <source>
        <dbReference type="EMBL" id="CCV65197.1"/>
    </source>
</evidence>
<name>U4KM72_9MOLU</name>
<evidence type="ECO:0000256" key="1">
    <source>
        <dbReference type="ARBA" id="ARBA00004196"/>
    </source>
</evidence>
<dbReference type="Pfam" id="PF13407">
    <property type="entry name" value="Peripla_BP_4"/>
    <property type="match status" value="1"/>
</dbReference>
<dbReference type="PANTHER" id="PTHR46847">
    <property type="entry name" value="D-ALLOSE-BINDING PERIPLASMIC PROTEIN-RELATED"/>
    <property type="match status" value="1"/>
</dbReference>
<dbReference type="STRING" id="61635.BN85301760"/>
<proteinExistence type="inferred from homology"/>
<dbReference type="CDD" id="cd01539">
    <property type="entry name" value="PBP1_GGBP"/>
    <property type="match status" value="1"/>
</dbReference>
<dbReference type="RefSeq" id="WP_030004059.1">
    <property type="nucleotide sequence ID" value="NC_022549.1"/>
</dbReference>
<dbReference type="SUPFAM" id="SSF53822">
    <property type="entry name" value="Periplasmic binding protein-like I"/>
    <property type="match status" value="1"/>
</dbReference>
<dbReference type="InterPro" id="IPR028082">
    <property type="entry name" value="Peripla_BP_I"/>
</dbReference>
<reference evidence="8 9" key="1">
    <citation type="journal article" date="2013" name="J. Mol. Microbiol. Biotechnol.">
        <title>Analysis of the Complete Genomes of Acholeplasma brassicae , A. palmae and A. laidlawii and Their Comparison to the Obligate Parasites from ' Candidatus Phytoplasma'.</title>
        <authorList>
            <person name="Kube M."/>
            <person name="Siewert C."/>
            <person name="Migdoll A.M."/>
            <person name="Duduk B."/>
            <person name="Holz S."/>
            <person name="Rabus R."/>
            <person name="Seemuller E."/>
            <person name="Mitrovic J."/>
            <person name="Muller I."/>
            <person name="Buttner C."/>
            <person name="Reinhardt R."/>
        </authorList>
    </citation>
    <scope>NUCLEOTIDE SEQUENCE [LARGE SCALE GENOMIC DNA]</scope>
    <source>
        <strain evidence="9">0502</strain>
    </source>
</reference>
<dbReference type="Proteomes" id="UP000032737">
    <property type="component" value="Chromosome"/>
</dbReference>
<comment type="similarity">
    <text evidence="2">Belongs to the bacterial solute-binding protein 2 family.</text>
</comment>
<evidence type="ECO:0000256" key="2">
    <source>
        <dbReference type="ARBA" id="ARBA00007639"/>
    </source>
</evidence>
<keyword evidence="3" id="KW-0479">Metal-binding</keyword>
<evidence type="ECO:0000256" key="6">
    <source>
        <dbReference type="ARBA" id="ARBA00034344"/>
    </source>
</evidence>
<dbReference type="KEGG" id="abra:BN85301760"/>
<dbReference type="HOGENOM" id="CLU_037628_3_1_14"/>
<evidence type="ECO:0000313" key="9">
    <source>
        <dbReference type="Proteomes" id="UP000032737"/>
    </source>
</evidence>
<keyword evidence="9" id="KW-1185">Reference proteome</keyword>
<dbReference type="GO" id="GO:0030313">
    <property type="term" value="C:cell envelope"/>
    <property type="evidence" value="ECO:0007669"/>
    <property type="project" value="UniProtKB-SubCell"/>
</dbReference>
<evidence type="ECO:0000259" key="7">
    <source>
        <dbReference type="Pfam" id="PF13407"/>
    </source>
</evidence>
<protein>
    <recommendedName>
        <fullName evidence="6">D-galactose/methyl-galactoside binding periplasmic protein MglB</fullName>
    </recommendedName>
</protein>
<organism evidence="8 9">
    <name type="scientific">Acholeplasma brassicae</name>
    <dbReference type="NCBI Taxonomy" id="61635"/>
    <lineage>
        <taxon>Bacteria</taxon>
        <taxon>Bacillati</taxon>
        <taxon>Mycoplasmatota</taxon>
        <taxon>Mollicutes</taxon>
        <taxon>Acholeplasmatales</taxon>
        <taxon>Acholeplasmataceae</taxon>
        <taxon>Acholeplasma</taxon>
    </lineage>
</organism>
<dbReference type="PANTHER" id="PTHR46847:SF1">
    <property type="entry name" value="D-ALLOSE-BINDING PERIPLASMIC PROTEIN-RELATED"/>
    <property type="match status" value="1"/>
</dbReference>
<dbReference type="PROSITE" id="PS51257">
    <property type="entry name" value="PROKAR_LIPOPROTEIN"/>
    <property type="match status" value="1"/>
</dbReference>
<dbReference type="GO" id="GO:0030246">
    <property type="term" value="F:carbohydrate binding"/>
    <property type="evidence" value="ECO:0007669"/>
    <property type="project" value="InterPro"/>
</dbReference>
<evidence type="ECO:0000256" key="5">
    <source>
        <dbReference type="ARBA" id="ARBA00034323"/>
    </source>
</evidence>
<sequence>MKKINLILLVFIVLFLVSCEKKEIKVGIMIYDESDTFMQEFKNAIIKNLSDYEYEVFYASNSQSIQNKQMVNLIDQNYDLLVINAVDRLAASSLAELANDKKIPIIFINREPLEEDIARYENIYYVGADADLLGIRQAEAADLVFKDPKNLNKIFDRNADNVIQTVILKGEQSHQDAEKRTRMSIEHLRALGYEVELLTTSVANWRRDLAYIQTKEIMEMFPEVELILSNNDDMALGAIDYLVETNRFEKGETYDQDILIIGVDATSVGKQAIKDGLLFASVLNDSSAQGHAVATLINYLMKHKPLDDLPFELVKERYVFVDGQVILKEHLE</sequence>
<dbReference type="Gene3D" id="3.40.50.2300">
    <property type="match status" value="2"/>
</dbReference>
<evidence type="ECO:0000256" key="4">
    <source>
        <dbReference type="ARBA" id="ARBA00022729"/>
    </source>
</evidence>
<dbReference type="EMBL" id="FO681348">
    <property type="protein sequence ID" value="CCV65197.1"/>
    <property type="molecule type" value="Genomic_DNA"/>
</dbReference>
<dbReference type="InterPro" id="IPR025997">
    <property type="entry name" value="SBP_2_dom"/>
</dbReference>
<accession>U4KM72</accession>
<feature type="domain" description="Periplasmic binding protein" evidence="7">
    <location>
        <begin position="26"/>
        <end position="304"/>
    </location>
</feature>
<dbReference type="AlphaFoldDB" id="U4KM72"/>
<comment type="subcellular location">
    <subcellularLocation>
        <location evidence="1">Cell envelope</location>
    </subcellularLocation>
</comment>
<dbReference type="GO" id="GO:0046872">
    <property type="term" value="F:metal ion binding"/>
    <property type="evidence" value="ECO:0007669"/>
    <property type="project" value="UniProtKB-KW"/>
</dbReference>
<gene>
    <name evidence="8" type="ORF">BN85301760</name>
</gene>
<keyword evidence="4" id="KW-0732">Signal</keyword>
<dbReference type="OrthoDB" id="9814427at2"/>